<dbReference type="EMBL" id="VKHS01000034">
    <property type="protein sequence ID" value="MBB0228567.1"/>
    <property type="molecule type" value="Genomic_DNA"/>
</dbReference>
<evidence type="ECO:0000313" key="1">
    <source>
        <dbReference type="EMBL" id="MBB0228567.1"/>
    </source>
</evidence>
<name>A0A7W3T0B8_9ACTN</name>
<proteinExistence type="predicted"/>
<dbReference type="AlphaFoldDB" id="A0A7W3T0B8"/>
<evidence type="ECO:0000313" key="2">
    <source>
        <dbReference type="Proteomes" id="UP000530234"/>
    </source>
</evidence>
<accession>A0A7W3T0B8</accession>
<dbReference type="Proteomes" id="UP000530234">
    <property type="component" value="Unassembled WGS sequence"/>
</dbReference>
<organism evidence="1 2">
    <name type="scientific">Streptomyces calidiresistens</name>
    <dbReference type="NCBI Taxonomy" id="1485586"/>
    <lineage>
        <taxon>Bacteria</taxon>
        <taxon>Bacillati</taxon>
        <taxon>Actinomycetota</taxon>
        <taxon>Actinomycetes</taxon>
        <taxon>Kitasatosporales</taxon>
        <taxon>Streptomycetaceae</taxon>
        <taxon>Streptomyces</taxon>
    </lineage>
</organism>
<keyword evidence="2" id="KW-1185">Reference proteome</keyword>
<protein>
    <submittedName>
        <fullName evidence="1">Uncharacterized protein</fullName>
    </submittedName>
</protein>
<comment type="caution">
    <text evidence="1">The sequence shown here is derived from an EMBL/GenBank/DDBJ whole genome shotgun (WGS) entry which is preliminary data.</text>
</comment>
<sequence length="370" mass="41975">MGPLRRFTRNLVLPANLAGRPLLLKYTRHPGEAREEIRGHHSVRDHYRVPTLHAHLRVPGGRLLAYERLPIGRDHGLLLDLLNTDRPTPDLKRYLHDLTDHYRTVILDTARLTPPAQLVRKLYWDRAAPGGRLDHYYADADPFLTDGRAHLPLSRIRDHTLRINGTESHLDWAATLTRLKRHFGTGEPVWAALTQGDPTDLNLAHPPAWLDLDTAGPNSIAGEFANFLWYTTVLGGWLVPTHNPGAFTDHPATFAHLAANTPVVHRTRIDTTRRTLTVDYVPRLSQPRRTAAEIYWRRLVEPVAAALWPDTDLADILRPYIAMRILAVHHLGDLTPRERLVLVCRLADVMSPRFAPQSFFLTPEATCPVR</sequence>
<reference evidence="2" key="1">
    <citation type="submission" date="2019-10" db="EMBL/GenBank/DDBJ databases">
        <title>Streptomyces sp. nov., a novel actinobacterium isolated from alkaline environment.</title>
        <authorList>
            <person name="Golinska P."/>
        </authorList>
    </citation>
    <scope>NUCLEOTIDE SEQUENCE [LARGE SCALE GENOMIC DNA]</scope>
    <source>
        <strain evidence="2">DSM 42108</strain>
    </source>
</reference>
<gene>
    <name evidence="1" type="ORF">FOE67_03340</name>
</gene>